<dbReference type="RefSeq" id="WP_397212685.1">
    <property type="nucleotide sequence ID" value="NZ_JBGFSN010000004.1"/>
</dbReference>
<organism evidence="1 2">
    <name type="scientific">Pantoea osteomyelitidis</name>
    <dbReference type="NCBI Taxonomy" id="3230026"/>
    <lineage>
        <taxon>Bacteria</taxon>
        <taxon>Pseudomonadati</taxon>
        <taxon>Pseudomonadota</taxon>
        <taxon>Gammaproteobacteria</taxon>
        <taxon>Enterobacterales</taxon>
        <taxon>Erwiniaceae</taxon>
        <taxon>Pantoea</taxon>
    </lineage>
</organism>
<proteinExistence type="predicted"/>
<comment type="caution">
    <text evidence="1">The sequence shown here is derived from an EMBL/GenBank/DDBJ whole genome shotgun (WGS) entry which is preliminary data.</text>
</comment>
<evidence type="ECO:0000313" key="2">
    <source>
        <dbReference type="Proteomes" id="UP001611251"/>
    </source>
</evidence>
<sequence>MFFEVGMWFGLDEIEKMTWRTQAQLRLAIEAGILESRVTETGRTEVSLQSVLRAYAGTALQRKPQDYATSRIEAQWGWLWRRSSE</sequence>
<accession>A0ABW7PTF6</accession>
<name>A0ABW7PTF6_9GAMM</name>
<evidence type="ECO:0000313" key="1">
    <source>
        <dbReference type="EMBL" id="MFH8133587.1"/>
    </source>
</evidence>
<keyword evidence="2" id="KW-1185">Reference proteome</keyword>
<dbReference type="EMBL" id="JBGFSN010000004">
    <property type="protein sequence ID" value="MFH8133587.1"/>
    <property type="molecule type" value="Genomic_DNA"/>
</dbReference>
<dbReference type="Proteomes" id="UP001611251">
    <property type="component" value="Unassembled WGS sequence"/>
</dbReference>
<protein>
    <submittedName>
        <fullName evidence="1">Uncharacterized protein</fullName>
    </submittedName>
</protein>
<gene>
    <name evidence="1" type="ORF">ABU178_05265</name>
</gene>
<reference evidence="1 2" key="1">
    <citation type="submission" date="2024-08" db="EMBL/GenBank/DDBJ databases">
        <title>Pantoea ronii - a newly identified human opportunistic pathogen.</title>
        <authorList>
            <person name="Keidar-Friedman D."/>
            <person name="Sorek N."/>
            <person name="Leshin-Carmel D."/>
            <person name="Tsur A."/>
            <person name="Amsalem M."/>
            <person name="Tolkach D."/>
            <person name="Brosh-Nissimov T."/>
        </authorList>
    </citation>
    <scope>NUCLEOTIDE SEQUENCE [LARGE SCALE GENOMIC DNA]</scope>
    <source>
        <strain evidence="1 2">AA23256</strain>
    </source>
</reference>